<name>A0A045HL78_MYCTX</name>
<gene>
    <name evidence="4" type="primary">cph2_2</name>
    <name evidence="5" type="synonym">cph2</name>
    <name evidence="3" type="synonym">cph2_1</name>
    <name evidence="7" type="ORF">DKC2_1444</name>
    <name evidence="6" type="ORF">DSJ38_14650</name>
    <name evidence="5" type="ORF">ERS007741_03017</name>
    <name evidence="3" type="ORF">ERS027661_00354</name>
    <name evidence="4" type="ORF">ERS094118_03484</name>
</gene>
<dbReference type="PANTHER" id="PTHR33121">
    <property type="entry name" value="CYCLIC DI-GMP PHOSPHODIESTERASE PDEF"/>
    <property type="match status" value="1"/>
</dbReference>
<dbReference type="InterPro" id="IPR029016">
    <property type="entry name" value="GAF-like_dom_sf"/>
</dbReference>
<organism evidence="4 10">
    <name type="scientific">Mycobacterium tuberculosis</name>
    <dbReference type="NCBI Taxonomy" id="1773"/>
    <lineage>
        <taxon>Bacteria</taxon>
        <taxon>Bacillati</taxon>
        <taxon>Actinomycetota</taxon>
        <taxon>Actinomycetes</taxon>
        <taxon>Mycobacteriales</taxon>
        <taxon>Mycobacteriaceae</taxon>
        <taxon>Mycobacterium</taxon>
        <taxon>Mycobacterium tuberculosis complex</taxon>
    </lineage>
</organism>
<dbReference type="SMART" id="SM00267">
    <property type="entry name" value="GGDEF"/>
    <property type="match status" value="1"/>
</dbReference>
<sequence>MCNDTATPQLEELVTTVANQLMTVDAATSAEVSQRVLAYLVEQLGVDVSFLRHNDRDRRATRLVAEWPPRLNIPDPDPLRLIYFADADPVFALCEHAKEPLVFRPEPATEDYQRLIEEARGVPVTSAAAVPLVSGEITTGLLGFIKFGDRKWHEAELNALMTIATLFAQVQARVAAEARLRYLADHDDLTGLHNRRALLQHLDQRLAPGQPGPVAALFLDLDRLKAINDYLGHAAGDQFIHVFAQRIGDALVGESLIARLGGDEFVLIPASPMSADAAQPLAERLRDQLKDHVAIGGEVLTRTVSIGVASGTPGQHTPSDLLRRADQAALAAKHAGGDSVAIFTADMSVSGELRNDIELHLRRGIESDALRLVYLPEVDLRTGDIVGTEALVRWQHPTRGLLAPGCFIPVAESINLAGELDRWVLRRACNEFSEWQSAGLGHDALLRINVSAGQLVTGGFVDFVADTIGQHGLDASSVCLEITENVVVQDLHTARATLARLKEVGVHIAIDDFGTGYSAISLLQTLPIDTLKIDKTFVRQLGTNTSDLVIVRGIMTLAEGFQLDVVAEGVETEAAARILLDQRCYRAQGFLFSRPVPGEAMRHMLSARRLPPTCIPATDPALS</sequence>
<dbReference type="SUPFAM" id="SSF141868">
    <property type="entry name" value="EAL domain-like"/>
    <property type="match status" value="1"/>
</dbReference>
<evidence type="ECO:0000313" key="12">
    <source>
        <dbReference type="Proteomes" id="UP000300237"/>
    </source>
</evidence>
<reference evidence="6 11" key="3">
    <citation type="journal article" date="2017" name="N. Engl. J. Med.">
        <title>Transmission of Extensively Drug-Resistant Tuberculosis in South Africa.</title>
        <authorList>
            <person name="Shah N.S."/>
            <person name="Auld S.C."/>
            <person name="Brust J.C."/>
            <person name="Mathema B."/>
            <person name="Ismail N."/>
            <person name="Moodley P."/>
            <person name="Mlisana K."/>
            <person name="Allana S."/>
            <person name="Campbell A."/>
            <person name="Mthiyane T."/>
            <person name="Morris N."/>
            <person name="Mpangase P."/>
            <person name="van der Meulen H."/>
            <person name="Omar S.V."/>
            <person name="Brown T.S."/>
            <person name="Narechania A."/>
            <person name="Shaskina E."/>
            <person name="Kapwata T."/>
            <person name="Kreiswirth B."/>
            <person name="Gandhi N.R."/>
        </authorList>
    </citation>
    <scope>NUCLEOTIDE SEQUENCE [LARGE SCALE GENOMIC DNA]</scope>
    <source>
        <strain evidence="6 11">32301_S10</strain>
    </source>
</reference>
<dbReference type="GO" id="GO:0071111">
    <property type="term" value="F:cyclic-guanylate-specific phosphodiesterase activity"/>
    <property type="evidence" value="ECO:0007669"/>
    <property type="project" value="InterPro"/>
</dbReference>
<dbReference type="InterPro" id="IPR029787">
    <property type="entry name" value="Nucleotide_cyclase"/>
</dbReference>
<evidence type="ECO:0000313" key="10">
    <source>
        <dbReference type="Proteomes" id="UP000050139"/>
    </source>
</evidence>
<dbReference type="PROSITE" id="PS50883">
    <property type="entry name" value="EAL"/>
    <property type="match status" value="1"/>
</dbReference>
<dbReference type="SUPFAM" id="SSF55073">
    <property type="entry name" value="Nucleotide cyclase"/>
    <property type="match status" value="1"/>
</dbReference>
<evidence type="ECO:0000313" key="6">
    <source>
        <dbReference type="EMBL" id="REQ50458.1"/>
    </source>
</evidence>
<dbReference type="Pfam" id="PF00563">
    <property type="entry name" value="EAL"/>
    <property type="match status" value="1"/>
</dbReference>
<evidence type="ECO:0000313" key="8">
    <source>
        <dbReference type="Proteomes" id="UP000048600"/>
    </source>
</evidence>
<dbReference type="SMR" id="A0A045HL78"/>
<dbReference type="CDD" id="cd01948">
    <property type="entry name" value="EAL"/>
    <property type="match status" value="1"/>
</dbReference>
<proteinExistence type="predicted"/>
<dbReference type="Proteomes" id="UP000300237">
    <property type="component" value="Chromosome"/>
</dbReference>
<dbReference type="EMBL" id="LR027516">
    <property type="protein sequence ID" value="VCU49617.1"/>
    <property type="molecule type" value="Genomic_DNA"/>
</dbReference>
<evidence type="ECO:0000313" key="7">
    <source>
        <dbReference type="EMBL" id="VCU49617.1"/>
    </source>
</evidence>
<dbReference type="InterPro" id="IPR043128">
    <property type="entry name" value="Rev_trsase/Diguanyl_cyclase"/>
</dbReference>
<dbReference type="Proteomes" id="UP000049023">
    <property type="component" value="Unassembled WGS sequence"/>
</dbReference>
<reference evidence="7 12" key="5">
    <citation type="submission" date="2018-08" db="EMBL/GenBank/DDBJ databases">
        <authorList>
            <person name="Fokvardsen B D."/>
            <person name="Norman A."/>
        </authorList>
    </citation>
    <scope>NUCLEOTIDE SEQUENCE [LARGE SCALE GENOMIC DNA]</scope>
    <source>
        <strain evidence="7 12">DKC2</strain>
    </source>
</reference>
<dbReference type="Proteomes" id="UP000048600">
    <property type="component" value="Unassembled WGS sequence"/>
</dbReference>
<dbReference type="SMART" id="SM00052">
    <property type="entry name" value="EAL"/>
    <property type="match status" value="1"/>
</dbReference>
<feature type="domain" description="EAL" evidence="1">
    <location>
        <begin position="354"/>
        <end position="609"/>
    </location>
</feature>
<dbReference type="EMBL" id="CHKL01000406">
    <property type="protein sequence ID" value="COW71943.1"/>
    <property type="molecule type" value="Genomic_DNA"/>
</dbReference>
<dbReference type="Proteomes" id="UP000050139">
    <property type="component" value="Unassembled WGS sequence"/>
</dbReference>
<dbReference type="NCBIfam" id="TIGR00254">
    <property type="entry name" value="GGDEF"/>
    <property type="match status" value="1"/>
</dbReference>
<dbReference type="PROSITE" id="PS50887">
    <property type="entry name" value="GGDEF"/>
    <property type="match status" value="1"/>
</dbReference>
<dbReference type="GeneID" id="45425333"/>
<dbReference type="RefSeq" id="WP_003898837.1">
    <property type="nucleotide sequence ID" value="NZ_AP017901.1"/>
</dbReference>
<dbReference type="Gene3D" id="3.30.70.270">
    <property type="match status" value="1"/>
</dbReference>
<evidence type="ECO:0000259" key="2">
    <source>
        <dbReference type="PROSITE" id="PS50887"/>
    </source>
</evidence>
<dbReference type="Gene3D" id="3.30.450.40">
    <property type="match status" value="1"/>
</dbReference>
<evidence type="ECO:0000313" key="11">
    <source>
        <dbReference type="Proteomes" id="UP000256381"/>
    </source>
</evidence>
<dbReference type="InterPro" id="IPR050706">
    <property type="entry name" value="Cyclic-di-GMP_PDE-like"/>
</dbReference>
<dbReference type="CDD" id="cd01949">
    <property type="entry name" value="GGDEF"/>
    <property type="match status" value="1"/>
</dbReference>
<evidence type="ECO:0000313" key="3">
    <source>
        <dbReference type="EMBL" id="CKQ95900.1"/>
    </source>
</evidence>
<evidence type="ECO:0000313" key="4">
    <source>
        <dbReference type="EMBL" id="CLW86534.1"/>
    </source>
</evidence>
<dbReference type="SUPFAM" id="SSF55781">
    <property type="entry name" value="GAF domain-like"/>
    <property type="match status" value="1"/>
</dbReference>
<dbReference type="InterPro" id="IPR003018">
    <property type="entry name" value="GAF"/>
</dbReference>
<evidence type="ECO:0000313" key="5">
    <source>
        <dbReference type="EMBL" id="COW71943.1"/>
    </source>
</evidence>
<dbReference type="InterPro" id="IPR001633">
    <property type="entry name" value="EAL_dom"/>
</dbReference>
<dbReference type="Gene3D" id="3.20.20.450">
    <property type="entry name" value="EAL domain"/>
    <property type="match status" value="1"/>
</dbReference>
<dbReference type="SMART" id="SM00065">
    <property type="entry name" value="GAF"/>
    <property type="match status" value="1"/>
</dbReference>
<dbReference type="Proteomes" id="UP000256381">
    <property type="component" value="Unassembled WGS sequence"/>
</dbReference>
<reference evidence="8 9" key="1">
    <citation type="submission" date="2015-03" db="EMBL/GenBank/DDBJ databases">
        <authorList>
            <consortium name="Pathogen Informatics"/>
        </authorList>
    </citation>
    <scope>NUCLEOTIDE SEQUENCE [LARGE SCALE GENOMIC DNA]</scope>
    <source>
        <strain evidence="3 9">Bir 187</strain>
        <strain evidence="5 8">P00601463</strain>
    </source>
</reference>
<dbReference type="PANTHER" id="PTHR33121:SF70">
    <property type="entry name" value="SIGNALING PROTEIN YKOW"/>
    <property type="match status" value="1"/>
</dbReference>
<dbReference type="InterPro" id="IPR035919">
    <property type="entry name" value="EAL_sf"/>
</dbReference>
<dbReference type="EMBL" id="CNFU01000039">
    <property type="protein sequence ID" value="CKQ95900.1"/>
    <property type="molecule type" value="Genomic_DNA"/>
</dbReference>
<protein>
    <submittedName>
        <fullName evidence="4 6">Diguanylate cyclase</fullName>
    </submittedName>
</protein>
<feature type="domain" description="GGDEF" evidence="2">
    <location>
        <begin position="212"/>
        <end position="345"/>
    </location>
</feature>
<dbReference type="EMBL" id="COPH01000033">
    <property type="protein sequence ID" value="CLW86534.1"/>
    <property type="molecule type" value="Genomic_DNA"/>
</dbReference>
<evidence type="ECO:0000313" key="9">
    <source>
        <dbReference type="Proteomes" id="UP000049023"/>
    </source>
</evidence>
<evidence type="ECO:0000259" key="1">
    <source>
        <dbReference type="PROSITE" id="PS50883"/>
    </source>
</evidence>
<reference evidence="6" key="4">
    <citation type="submission" date="2018-07" db="EMBL/GenBank/DDBJ databases">
        <authorList>
            <person name="Shah S."/>
            <person name="Brown T."/>
            <person name="Auld S."/>
            <person name="Bratton K."/>
            <person name="Narechania A."/>
            <person name="Mathema B."/>
            <person name="Gandhi N."/>
        </authorList>
    </citation>
    <scope>NUCLEOTIDE SEQUENCE</scope>
    <source>
        <strain evidence="6">32301_S10</strain>
    </source>
</reference>
<reference evidence="4 10" key="2">
    <citation type="submission" date="2015-03" db="EMBL/GenBank/DDBJ databases">
        <authorList>
            <consortium name="Pathogen Informatics"/>
            <person name="Murphy D."/>
        </authorList>
    </citation>
    <scope>NUCLEOTIDE SEQUENCE [LARGE SCALE GENOMIC DNA]</scope>
    <source>
        <strain evidence="4 10">0268S</strain>
    </source>
</reference>
<dbReference type="Pfam" id="PF13185">
    <property type="entry name" value="GAF_2"/>
    <property type="match status" value="1"/>
</dbReference>
<dbReference type="OMA" id="YPQWQTI"/>
<accession>A0A045HL78</accession>
<dbReference type="InterPro" id="IPR000160">
    <property type="entry name" value="GGDEF_dom"/>
</dbReference>
<dbReference type="Pfam" id="PF00990">
    <property type="entry name" value="GGDEF"/>
    <property type="match status" value="1"/>
</dbReference>
<dbReference type="EMBL" id="QTBD01000167">
    <property type="protein sequence ID" value="REQ50458.1"/>
    <property type="molecule type" value="Genomic_DNA"/>
</dbReference>
<dbReference type="AlphaFoldDB" id="A0A045HL78"/>